<dbReference type="Pfam" id="PF00106">
    <property type="entry name" value="adh_short"/>
    <property type="match status" value="1"/>
</dbReference>
<accession>A0A1H7CH11</accession>
<dbReference type="EMBL" id="FNZF01000010">
    <property type="protein sequence ID" value="SEJ85910.1"/>
    <property type="molecule type" value="Genomic_DNA"/>
</dbReference>
<dbReference type="PRINTS" id="PR00081">
    <property type="entry name" value="GDHRDH"/>
</dbReference>
<keyword evidence="3" id="KW-0560">Oxidoreductase</keyword>
<dbReference type="PANTHER" id="PTHR43391">
    <property type="entry name" value="RETINOL DEHYDROGENASE-RELATED"/>
    <property type="match status" value="1"/>
</dbReference>
<reference evidence="6" key="1">
    <citation type="submission" date="2016-10" db="EMBL/GenBank/DDBJ databases">
        <authorList>
            <person name="Varghese N."/>
            <person name="Submissions S."/>
        </authorList>
    </citation>
    <scope>NUCLEOTIDE SEQUENCE [LARGE SCALE GENOMIC DNA]</scope>
    <source>
        <strain evidence="6">CGMCC 1.6763</strain>
    </source>
</reference>
<name>A0A1H7CH11_9BACL</name>
<evidence type="ECO:0000256" key="4">
    <source>
        <dbReference type="RuleBase" id="RU000363"/>
    </source>
</evidence>
<dbReference type="OrthoDB" id="9775296at2"/>
<keyword evidence="2" id="KW-0521">NADP</keyword>
<protein>
    <submittedName>
        <fullName evidence="5">Short-chain dehydrogenase</fullName>
    </submittedName>
</protein>
<sequence>MNESVVVITGAGSGLGASLAKKYSDAGSHVCLLGRTRSKLERTAGDLTGNYTIREVDVSSKEEVDRVFRDIAETCGPVDLLINNAGIGVFDLAENLDESAVHQMIDINLKGTIFCSQAVLPDMKKRDQGMIANIVSTAGLDGKATESVYSASKFGVRGFTESLHLELAESRVQIFAAYMGGMKSEFWDGIYTQEQIANLMDTDDVADIIIGNIKARRNLNVKEIVIKNSL</sequence>
<dbReference type="SUPFAM" id="SSF51735">
    <property type="entry name" value="NAD(P)-binding Rossmann-fold domains"/>
    <property type="match status" value="1"/>
</dbReference>
<dbReference type="AlphaFoldDB" id="A0A1H7CH11"/>
<dbReference type="RefSeq" id="WP_092056077.1">
    <property type="nucleotide sequence ID" value="NZ_FNZF01000010.1"/>
</dbReference>
<dbReference type="InterPro" id="IPR020904">
    <property type="entry name" value="Sc_DH/Rdtase_CS"/>
</dbReference>
<dbReference type="InterPro" id="IPR036291">
    <property type="entry name" value="NAD(P)-bd_dom_sf"/>
</dbReference>
<dbReference type="Gene3D" id="3.40.50.720">
    <property type="entry name" value="NAD(P)-binding Rossmann-like Domain"/>
    <property type="match status" value="1"/>
</dbReference>
<dbReference type="PROSITE" id="PS00061">
    <property type="entry name" value="ADH_SHORT"/>
    <property type="match status" value="1"/>
</dbReference>
<evidence type="ECO:0000256" key="3">
    <source>
        <dbReference type="ARBA" id="ARBA00023002"/>
    </source>
</evidence>
<dbReference type="InterPro" id="IPR002347">
    <property type="entry name" value="SDR_fam"/>
</dbReference>
<gene>
    <name evidence="5" type="ORF">SAMN04488127_3068</name>
</gene>
<evidence type="ECO:0000313" key="5">
    <source>
        <dbReference type="EMBL" id="SEJ85910.1"/>
    </source>
</evidence>
<proteinExistence type="inferred from homology"/>
<dbReference type="PRINTS" id="PR00080">
    <property type="entry name" value="SDRFAMILY"/>
</dbReference>
<evidence type="ECO:0000256" key="1">
    <source>
        <dbReference type="ARBA" id="ARBA00006484"/>
    </source>
</evidence>
<dbReference type="Proteomes" id="UP000199200">
    <property type="component" value="Unassembled WGS sequence"/>
</dbReference>
<organism evidence="5 6">
    <name type="scientific">Bhargavaea ginsengi</name>
    <dbReference type="NCBI Taxonomy" id="426757"/>
    <lineage>
        <taxon>Bacteria</taxon>
        <taxon>Bacillati</taxon>
        <taxon>Bacillota</taxon>
        <taxon>Bacilli</taxon>
        <taxon>Bacillales</taxon>
        <taxon>Caryophanaceae</taxon>
        <taxon>Bhargavaea</taxon>
    </lineage>
</organism>
<keyword evidence="6" id="KW-1185">Reference proteome</keyword>
<comment type="similarity">
    <text evidence="1 4">Belongs to the short-chain dehydrogenases/reductases (SDR) family.</text>
</comment>
<dbReference type="GO" id="GO:0016491">
    <property type="term" value="F:oxidoreductase activity"/>
    <property type="evidence" value="ECO:0007669"/>
    <property type="project" value="UniProtKB-KW"/>
</dbReference>
<evidence type="ECO:0000256" key="2">
    <source>
        <dbReference type="ARBA" id="ARBA00022857"/>
    </source>
</evidence>
<dbReference type="PANTHER" id="PTHR43391:SF14">
    <property type="entry name" value="DEHYDROGENASE_REDUCTASE SDR FAMILY PROTEIN 7-LIKE"/>
    <property type="match status" value="1"/>
</dbReference>
<evidence type="ECO:0000313" key="6">
    <source>
        <dbReference type="Proteomes" id="UP000199200"/>
    </source>
</evidence>
<dbReference type="STRING" id="426757.SAMN04488127_3068"/>